<evidence type="ECO:0000256" key="1">
    <source>
        <dbReference type="ARBA" id="ARBA00004328"/>
    </source>
</evidence>
<organism evidence="6 7">
    <name type="scientific">Lelliottia phage phD2B</name>
    <dbReference type="NCBI Taxonomy" id="1542498"/>
    <lineage>
        <taxon>Viruses</taxon>
        <taxon>Duplodnaviria</taxon>
        <taxon>Heunggongvirae</taxon>
        <taxon>Uroviricota</taxon>
        <taxon>Caudoviricetes</taxon>
        <taxon>Autographivirales</taxon>
        <taxon>Autosignataviridae</taxon>
        <taxon>Molineuxvirinae</taxon>
        <taxon>Tuodvirus</taxon>
        <taxon>Tuodvirus phD2B</taxon>
    </lineage>
</organism>
<evidence type="ECO:0000259" key="5">
    <source>
        <dbReference type="Pfam" id="PF05662"/>
    </source>
</evidence>
<dbReference type="GO" id="GO:0019867">
    <property type="term" value="C:outer membrane"/>
    <property type="evidence" value="ECO:0007669"/>
    <property type="project" value="InterPro"/>
</dbReference>
<dbReference type="Pfam" id="PF03906">
    <property type="entry name" value="Phage_T7_tail"/>
    <property type="match status" value="1"/>
</dbReference>
<evidence type="ECO:0000313" key="6">
    <source>
        <dbReference type="EMBL" id="AIM51264.1"/>
    </source>
</evidence>
<sequence>MSFTFTEHTTDGIQTTFPFRFAGKDKAYLRASDIVVYLKVGGVWTEARNWALSGTNQITFTTAPAASTGTNLRIRRIVPKVDPYAEFARGVTLDMRSMNYAFIQGLQVTQELMDGFFPDGFFYKENLNMGFNKIINLAAGSEPFDAVNYTQLYTVDQKHTLWNQQQDMIIEGLKSGVTSGVSHRTIPWLYTASGGEDFVQVPYTFNSALVFINGVLQYEMAGAIEIRNNGIQFAEDLLRGDEVLVLVGSRIASPEDGVAEINIFAPEGATTINLNVDFSLLTVFLDGLKQPITAYEIVGQTVVFKEPLPECMFSALVVVPKGGANT</sequence>
<dbReference type="GO" id="GO:0098015">
    <property type="term" value="C:virus tail"/>
    <property type="evidence" value="ECO:0007669"/>
    <property type="project" value="UniProtKB-KW"/>
</dbReference>
<evidence type="ECO:0000256" key="3">
    <source>
        <dbReference type="ARBA" id="ARBA00022844"/>
    </source>
</evidence>
<dbReference type="GeneID" id="22111967"/>
<dbReference type="EMBL" id="KM370384">
    <property type="protein sequence ID" value="AIM51264.1"/>
    <property type="molecule type" value="Genomic_DNA"/>
</dbReference>
<dbReference type="KEGG" id="vg:22111967"/>
<dbReference type="OrthoDB" id="5563at10239"/>
<keyword evidence="2" id="KW-1227">Viral tail protein</keyword>
<dbReference type="Pfam" id="PF05662">
    <property type="entry name" value="YadA_stalk"/>
    <property type="match status" value="1"/>
</dbReference>
<proteinExistence type="predicted"/>
<dbReference type="Proteomes" id="UP000029353">
    <property type="component" value="Segment"/>
</dbReference>
<keyword evidence="7" id="KW-1185">Reference proteome</keyword>
<gene>
    <name evidence="6" type="ORF">phD2B_0038</name>
</gene>
<reference evidence="6 7" key="1">
    <citation type="submission" date="2014-10" db="EMBL/GenBank/DDBJ databases">
        <title>Complete Genome of Lelliottia podophage phD2B.</title>
        <authorList>
            <person name="Nowicki G."/>
            <person name="Barylski J."/>
            <person name="Kujawa N."/>
            <person name="Gozdzicka-Jozefiak A."/>
        </authorList>
    </citation>
    <scope>NUCLEOTIDE SEQUENCE [LARGE SCALE GENOMIC DNA]</scope>
</reference>
<dbReference type="InterPro" id="IPR005604">
    <property type="entry name" value="Phage_T7_tail_fibre-like_N"/>
</dbReference>
<evidence type="ECO:0000259" key="4">
    <source>
        <dbReference type="Pfam" id="PF03906"/>
    </source>
</evidence>
<accession>A0A088FWY8</accession>
<dbReference type="Gene3D" id="6.10.250.2040">
    <property type="match status" value="1"/>
</dbReference>
<feature type="domain" description="Trimeric autotransporter adhesin YadA-like stalk" evidence="5">
    <location>
        <begin position="133"/>
        <end position="158"/>
    </location>
</feature>
<evidence type="ECO:0000313" key="7">
    <source>
        <dbReference type="Proteomes" id="UP000029353"/>
    </source>
</evidence>
<name>A0A088FWY8_9CAUD</name>
<feature type="domain" description="Bacteriophage T7 tail fibre protein-like N-terminal" evidence="4">
    <location>
        <begin position="4"/>
        <end position="115"/>
    </location>
</feature>
<protein>
    <submittedName>
        <fullName evidence="6">Putative tail fiber protein</fullName>
    </submittedName>
</protein>
<dbReference type="InterPro" id="IPR008635">
    <property type="entry name" value="Coiled_stalk_dom"/>
</dbReference>
<evidence type="ECO:0000256" key="2">
    <source>
        <dbReference type="ARBA" id="ARBA00022732"/>
    </source>
</evidence>
<keyword evidence="3" id="KW-0946">Virion</keyword>
<comment type="subcellular location">
    <subcellularLocation>
        <location evidence="1">Virion</location>
    </subcellularLocation>
</comment>
<dbReference type="RefSeq" id="YP_009102784.1">
    <property type="nucleotide sequence ID" value="NC_025450.1"/>
</dbReference>